<dbReference type="VEuPathDB" id="FungiDB:BTJ68_12273"/>
<organism evidence="1 2">
    <name type="scientific">Hortaea werneckii EXF-2000</name>
    <dbReference type="NCBI Taxonomy" id="1157616"/>
    <lineage>
        <taxon>Eukaryota</taxon>
        <taxon>Fungi</taxon>
        <taxon>Dikarya</taxon>
        <taxon>Ascomycota</taxon>
        <taxon>Pezizomycotina</taxon>
        <taxon>Dothideomycetes</taxon>
        <taxon>Dothideomycetidae</taxon>
        <taxon>Mycosphaerellales</taxon>
        <taxon>Teratosphaeriaceae</taxon>
        <taxon>Hortaea</taxon>
    </lineage>
</organism>
<name>A0A1Z5SUD8_HORWE</name>
<accession>A0A1Z5SUD8</accession>
<proteinExistence type="predicted"/>
<sequence>MRQASTTSRRANYMLLAIGLAAQTTPSTSLLSTSAITTRSSPSGMIIWPRPMERAPITLLALLSIAVRARRSSSAMKAILITPPVLRLSSQQPTLVEFCSTTSSAETFLA</sequence>
<evidence type="ECO:0000313" key="1">
    <source>
        <dbReference type="EMBL" id="OTA24422.1"/>
    </source>
</evidence>
<protein>
    <submittedName>
        <fullName evidence="1">Uncharacterized protein</fullName>
    </submittedName>
</protein>
<reference evidence="1 2" key="1">
    <citation type="submission" date="2017-01" db="EMBL/GenBank/DDBJ databases">
        <title>The recent genome duplication of the halophilic yeast Hortaea werneckii: insights from long-read sequencing.</title>
        <authorList>
            <person name="Sinha S."/>
            <person name="Flibotte S."/>
            <person name="Neira M."/>
            <person name="Lenassi M."/>
            <person name="Gostincar C."/>
            <person name="Stajich J.E."/>
            <person name="Nislow C.E."/>
        </authorList>
    </citation>
    <scope>NUCLEOTIDE SEQUENCE [LARGE SCALE GENOMIC DNA]</scope>
    <source>
        <strain evidence="1 2">EXF-2000</strain>
    </source>
</reference>
<dbReference type="InParanoid" id="A0A1Z5SUD8"/>
<keyword evidence="2" id="KW-1185">Reference proteome</keyword>
<dbReference type="AlphaFoldDB" id="A0A1Z5SUD8"/>
<dbReference type="Proteomes" id="UP000194280">
    <property type="component" value="Unassembled WGS sequence"/>
</dbReference>
<evidence type="ECO:0000313" key="2">
    <source>
        <dbReference type="Proteomes" id="UP000194280"/>
    </source>
</evidence>
<gene>
    <name evidence="1" type="ORF">BTJ68_12273</name>
</gene>
<comment type="caution">
    <text evidence="1">The sequence shown here is derived from an EMBL/GenBank/DDBJ whole genome shotgun (WGS) entry which is preliminary data.</text>
</comment>
<dbReference type="EMBL" id="MUNK01000245">
    <property type="protein sequence ID" value="OTA24422.1"/>
    <property type="molecule type" value="Genomic_DNA"/>
</dbReference>